<comment type="cofactor">
    <cofactor evidence="15">
        <name>Zn(2+)</name>
        <dbReference type="ChEBI" id="CHEBI:29105"/>
    </cofactor>
    <text evidence="15">Binds 1 zinc ion per subunit.</text>
</comment>
<reference evidence="18 19" key="1">
    <citation type="submission" date="2023-09" db="EMBL/GenBank/DDBJ databases">
        <title>Demequina sp. a novel bacteria isolated from Capsicum annuum.</title>
        <authorList>
            <person name="Humaira Z."/>
            <person name="Lee J."/>
            <person name="Cho D."/>
        </authorList>
    </citation>
    <scope>NUCLEOTIDE SEQUENCE [LARGE SCALE GENOMIC DNA]</scope>
    <source>
        <strain evidence="18 19">OYTSA14</strain>
    </source>
</reference>
<protein>
    <recommendedName>
        <fullName evidence="15">Formamidopyrimidine-DNA glycosylase</fullName>
        <shortName evidence="15">Fapy-DNA glycosylase</shortName>
        <ecNumber evidence="15">3.2.2.23</ecNumber>
    </recommendedName>
    <alternativeName>
        <fullName evidence="15">DNA-(apurinic or apyrimidinic site) lyase MutM</fullName>
        <shortName evidence="15">AP lyase MutM</shortName>
        <ecNumber evidence="15">4.2.99.18</ecNumber>
    </alternativeName>
</protein>
<dbReference type="FunFam" id="1.10.8.50:FF:000003">
    <property type="entry name" value="Formamidopyrimidine-DNA glycosylase"/>
    <property type="match status" value="1"/>
</dbReference>
<evidence type="ECO:0000256" key="6">
    <source>
        <dbReference type="ARBA" id="ARBA00022771"/>
    </source>
</evidence>
<keyword evidence="8 15" id="KW-0862">Zinc</keyword>
<dbReference type="HAMAP" id="MF_00103">
    <property type="entry name" value="Fapy_DNA_glycosyl"/>
    <property type="match status" value="1"/>
</dbReference>
<dbReference type="EC" id="4.2.99.18" evidence="15"/>
<feature type="active site" description="Proton donor" evidence="15">
    <location>
        <position position="3"/>
    </location>
</feature>
<feature type="active site" description="Proton donor; for beta-elimination activity" evidence="15">
    <location>
        <position position="61"/>
    </location>
</feature>
<keyword evidence="12 15" id="KW-0511">Multifunctional enzyme</keyword>
<evidence type="ECO:0000256" key="11">
    <source>
        <dbReference type="ARBA" id="ARBA00023239"/>
    </source>
</evidence>
<dbReference type="InterPro" id="IPR035937">
    <property type="entry name" value="FPG_N"/>
</dbReference>
<dbReference type="AlphaFoldDB" id="A0AA96FB61"/>
<dbReference type="GO" id="GO:0006979">
    <property type="term" value="P:response to oxidative stress"/>
    <property type="evidence" value="ECO:0007669"/>
    <property type="project" value="UniProtKB-ARBA"/>
</dbReference>
<dbReference type="InterPro" id="IPR015887">
    <property type="entry name" value="DNA_glyclase_Znf_dom_DNA_BS"/>
</dbReference>
<feature type="active site" description="Proton donor; for delta-elimination activity" evidence="15">
    <location>
        <position position="295"/>
    </location>
</feature>
<dbReference type="GO" id="GO:0008270">
    <property type="term" value="F:zinc ion binding"/>
    <property type="evidence" value="ECO:0007669"/>
    <property type="project" value="UniProtKB-UniRule"/>
</dbReference>
<dbReference type="InterPro" id="IPR010663">
    <property type="entry name" value="Znf_FPG/IleRS"/>
</dbReference>
<keyword evidence="4 15" id="KW-0479">Metal-binding</keyword>
<dbReference type="GO" id="GO:0034039">
    <property type="term" value="F:8-oxo-7,8-dihydroguanine DNA N-glycosylase activity"/>
    <property type="evidence" value="ECO:0007669"/>
    <property type="project" value="TreeGrafter"/>
</dbReference>
<dbReference type="Gene3D" id="1.10.8.50">
    <property type="match status" value="1"/>
</dbReference>
<evidence type="ECO:0000256" key="7">
    <source>
        <dbReference type="ARBA" id="ARBA00022801"/>
    </source>
</evidence>
<feature type="domain" description="Formamidopyrimidine-DNA glycosylase catalytic" evidence="17">
    <location>
        <begin position="2"/>
        <end position="132"/>
    </location>
</feature>
<dbReference type="NCBIfam" id="TIGR00577">
    <property type="entry name" value="fpg"/>
    <property type="match status" value="1"/>
</dbReference>
<keyword evidence="7 15" id="KW-0378">Hydrolase</keyword>
<dbReference type="InterPro" id="IPR012319">
    <property type="entry name" value="FPG_cat"/>
</dbReference>
<dbReference type="PROSITE" id="PS51066">
    <property type="entry name" value="ZF_FPG_2"/>
    <property type="match status" value="1"/>
</dbReference>
<dbReference type="InterPro" id="IPR020629">
    <property type="entry name" value="FPG_Glyclase"/>
</dbReference>
<dbReference type="CDD" id="cd08966">
    <property type="entry name" value="EcFpg-like_N"/>
    <property type="match status" value="1"/>
</dbReference>
<keyword evidence="19" id="KW-1185">Reference proteome</keyword>
<evidence type="ECO:0000259" key="17">
    <source>
        <dbReference type="PROSITE" id="PS51068"/>
    </source>
</evidence>
<dbReference type="EMBL" id="CP134879">
    <property type="protein sequence ID" value="WNM25391.1"/>
    <property type="molecule type" value="Genomic_DNA"/>
</dbReference>
<evidence type="ECO:0000313" key="18">
    <source>
        <dbReference type="EMBL" id="WNM25391.1"/>
    </source>
</evidence>
<comment type="caution">
    <text evidence="15">Lacks conserved residue(s) required for the propagation of feature annotation.</text>
</comment>
<comment type="similarity">
    <text evidence="2 15">Belongs to the FPG family.</text>
</comment>
<dbReference type="Gene3D" id="3.20.190.10">
    <property type="entry name" value="MutM-like, N-terminal"/>
    <property type="match status" value="1"/>
</dbReference>
<accession>A0AA96FB61</accession>
<dbReference type="EC" id="3.2.2.23" evidence="15"/>
<evidence type="ECO:0000313" key="19">
    <source>
        <dbReference type="Proteomes" id="UP001304125"/>
    </source>
</evidence>
<dbReference type="PANTHER" id="PTHR22993:SF9">
    <property type="entry name" value="FORMAMIDOPYRIMIDINE-DNA GLYCOSYLASE"/>
    <property type="match status" value="1"/>
</dbReference>
<evidence type="ECO:0000256" key="10">
    <source>
        <dbReference type="ARBA" id="ARBA00023204"/>
    </source>
</evidence>
<comment type="catalytic activity">
    <reaction evidence="1 15">
        <text>Hydrolysis of DNA containing ring-opened 7-methylguanine residues, releasing 2,6-diamino-4-hydroxy-5-(N-methyl)formamidopyrimidine.</text>
        <dbReference type="EC" id="3.2.2.23"/>
    </reaction>
</comment>
<dbReference type="Pfam" id="PF06827">
    <property type="entry name" value="zf-FPG_IleRS"/>
    <property type="match status" value="1"/>
</dbReference>
<evidence type="ECO:0000256" key="12">
    <source>
        <dbReference type="ARBA" id="ARBA00023268"/>
    </source>
</evidence>
<comment type="function">
    <text evidence="15">Involved in base excision repair of DNA damaged by oxidation or by mutagenic agents. Acts as DNA glycosylase that recognizes and removes damaged bases. Has a preference for oxidized purines, such as 7,8-dihydro-8-oxoguanine (8-oxoG). Has AP (apurinic/apyrimidinic) lyase activity and introduces nicks in the DNA strand. Cleaves the DNA backbone by beta-delta elimination to generate a single-strand break at the site of the removed base with both 3'- and 5'-phosphates.</text>
</comment>
<name>A0AA96FB61_9MICO</name>
<dbReference type="Proteomes" id="UP001304125">
    <property type="component" value="Chromosome"/>
</dbReference>
<dbReference type="NCBIfam" id="NF002211">
    <property type="entry name" value="PRK01103.1"/>
    <property type="match status" value="1"/>
</dbReference>
<dbReference type="SUPFAM" id="SSF81624">
    <property type="entry name" value="N-terminal domain of MutM-like DNA repair proteins"/>
    <property type="match status" value="1"/>
</dbReference>
<dbReference type="RefSeq" id="WP_313500305.1">
    <property type="nucleotide sequence ID" value="NZ_CP134879.1"/>
</dbReference>
<gene>
    <name evidence="15 18" type="primary">mutM</name>
    <name evidence="15" type="synonym">fpg</name>
    <name evidence="18" type="ORF">RN606_04375</name>
</gene>
<keyword evidence="11 15" id="KW-0456">Lyase</keyword>
<dbReference type="GO" id="GO:0140078">
    <property type="term" value="F:class I DNA-(apurinic or apyrimidinic site) endonuclease activity"/>
    <property type="evidence" value="ECO:0007669"/>
    <property type="project" value="UniProtKB-EC"/>
</dbReference>
<feature type="binding site" evidence="15">
    <location>
        <position position="129"/>
    </location>
    <ligand>
        <name>DNA</name>
        <dbReference type="ChEBI" id="CHEBI:16991"/>
    </ligand>
</feature>
<keyword evidence="5 15" id="KW-0227">DNA damage</keyword>
<keyword evidence="10 15" id="KW-0234">DNA repair</keyword>
<dbReference type="SMART" id="SM01232">
    <property type="entry name" value="H2TH"/>
    <property type="match status" value="1"/>
</dbReference>
<comment type="subunit">
    <text evidence="3 15">Monomer.</text>
</comment>
<dbReference type="InterPro" id="IPR015886">
    <property type="entry name" value="H2TH_FPG"/>
</dbReference>
<dbReference type="SUPFAM" id="SSF46946">
    <property type="entry name" value="S13-like H2TH domain"/>
    <property type="match status" value="1"/>
</dbReference>
<keyword evidence="9 15" id="KW-0238">DNA-binding</keyword>
<dbReference type="InterPro" id="IPR010979">
    <property type="entry name" value="Ribosomal_uS13-like_H2TH"/>
</dbReference>
<evidence type="ECO:0000256" key="5">
    <source>
        <dbReference type="ARBA" id="ARBA00022763"/>
    </source>
</evidence>
<keyword evidence="13 15" id="KW-0326">Glycosidase</keyword>
<dbReference type="GO" id="GO:0003684">
    <property type="term" value="F:damaged DNA binding"/>
    <property type="evidence" value="ECO:0007669"/>
    <property type="project" value="InterPro"/>
</dbReference>
<evidence type="ECO:0000259" key="16">
    <source>
        <dbReference type="PROSITE" id="PS51066"/>
    </source>
</evidence>
<organism evidence="18 19">
    <name type="scientific">Demequina capsici</name>
    <dbReference type="NCBI Taxonomy" id="3075620"/>
    <lineage>
        <taxon>Bacteria</taxon>
        <taxon>Bacillati</taxon>
        <taxon>Actinomycetota</taxon>
        <taxon>Actinomycetes</taxon>
        <taxon>Micrococcales</taxon>
        <taxon>Demequinaceae</taxon>
        <taxon>Demequina</taxon>
    </lineage>
</organism>
<dbReference type="PANTHER" id="PTHR22993">
    <property type="entry name" value="FORMAMIDOPYRIMIDINE-DNA GLYCOSYLASE"/>
    <property type="match status" value="1"/>
</dbReference>
<keyword evidence="6 15" id="KW-0863">Zinc-finger</keyword>
<evidence type="ECO:0000256" key="14">
    <source>
        <dbReference type="ARBA" id="ARBA00044632"/>
    </source>
</evidence>
<evidence type="ECO:0000256" key="13">
    <source>
        <dbReference type="ARBA" id="ARBA00023295"/>
    </source>
</evidence>
<dbReference type="SMART" id="SM00898">
    <property type="entry name" value="Fapy_DNA_glyco"/>
    <property type="match status" value="1"/>
</dbReference>
<feature type="domain" description="FPG-type" evidence="16">
    <location>
        <begin position="271"/>
        <end position="305"/>
    </location>
</feature>
<evidence type="ECO:0000256" key="8">
    <source>
        <dbReference type="ARBA" id="ARBA00022833"/>
    </source>
</evidence>
<proteinExistence type="inferred from homology"/>
<evidence type="ECO:0000256" key="1">
    <source>
        <dbReference type="ARBA" id="ARBA00001668"/>
    </source>
</evidence>
<dbReference type="Pfam" id="PF06831">
    <property type="entry name" value="H2TH"/>
    <property type="match status" value="1"/>
</dbReference>
<dbReference type="InterPro" id="IPR000214">
    <property type="entry name" value="Znf_DNA_glyclase/AP_lyase"/>
</dbReference>
<feature type="active site" description="Schiff-base intermediate with DNA" evidence="15">
    <location>
        <position position="2"/>
    </location>
</feature>
<dbReference type="GO" id="GO:0006284">
    <property type="term" value="P:base-excision repair"/>
    <property type="evidence" value="ECO:0007669"/>
    <property type="project" value="InterPro"/>
</dbReference>
<dbReference type="SUPFAM" id="SSF57716">
    <property type="entry name" value="Glucocorticoid receptor-like (DNA-binding domain)"/>
    <property type="match status" value="1"/>
</dbReference>
<evidence type="ECO:0000256" key="15">
    <source>
        <dbReference type="HAMAP-Rule" id="MF_00103"/>
    </source>
</evidence>
<dbReference type="GO" id="GO:0003690">
    <property type="term" value="F:double-stranded DNA binding"/>
    <property type="evidence" value="ECO:0007669"/>
    <property type="project" value="UniProtKB-ARBA"/>
</dbReference>
<evidence type="ECO:0000256" key="3">
    <source>
        <dbReference type="ARBA" id="ARBA00011245"/>
    </source>
</evidence>
<feature type="binding site" evidence="15">
    <location>
        <position position="106"/>
    </location>
    <ligand>
        <name>DNA</name>
        <dbReference type="ChEBI" id="CHEBI:16991"/>
    </ligand>
</feature>
<dbReference type="Pfam" id="PF01149">
    <property type="entry name" value="Fapy_DNA_glyco"/>
    <property type="match status" value="1"/>
</dbReference>
<sequence>MPELPEVETVRGGLESVVSRCTIAEVDIRRDSCVRLLPGGAPEFGAQVTGTRISAVVRRGKFLWLPLTEPGAHAVPEFALSAHLGMSGQFRVHEAPWDAAPPPHPHCRARLSLLKDDGVPLTLDFLDQRTFGYLHVEALVPTPDGGPGGFGSDLPALPVTAAHIARDALDPRVDVAAAGRALRRGTRGIKQVLLDQTVVSGVGNIYADEALWHARIHPERPAHTVTAPQARTLLGSVRSVMTAALAQGGTSFDALYVNVNGESGYFDRSLEAYGRAGEPCRRCGRPLRRAIVGGRATHWCATCQRRWAPKPGIRSFKR</sequence>
<evidence type="ECO:0000256" key="9">
    <source>
        <dbReference type="ARBA" id="ARBA00023125"/>
    </source>
</evidence>
<evidence type="ECO:0000256" key="2">
    <source>
        <dbReference type="ARBA" id="ARBA00009409"/>
    </source>
</evidence>
<dbReference type="PROSITE" id="PS01242">
    <property type="entry name" value="ZF_FPG_1"/>
    <property type="match status" value="1"/>
</dbReference>
<comment type="catalytic activity">
    <reaction evidence="14 15">
        <text>2'-deoxyribonucleotide-(2'-deoxyribose 5'-phosphate)-2'-deoxyribonucleotide-DNA = a 3'-end 2'-deoxyribonucleotide-(2,3-dehydro-2,3-deoxyribose 5'-phosphate)-DNA + a 5'-end 5'-phospho-2'-deoxyribonucleoside-DNA + H(+)</text>
        <dbReference type="Rhea" id="RHEA:66592"/>
        <dbReference type="Rhea" id="RHEA-COMP:13180"/>
        <dbReference type="Rhea" id="RHEA-COMP:16897"/>
        <dbReference type="Rhea" id="RHEA-COMP:17067"/>
        <dbReference type="ChEBI" id="CHEBI:15378"/>
        <dbReference type="ChEBI" id="CHEBI:136412"/>
        <dbReference type="ChEBI" id="CHEBI:157695"/>
        <dbReference type="ChEBI" id="CHEBI:167181"/>
        <dbReference type="EC" id="4.2.99.18"/>
    </reaction>
</comment>
<evidence type="ECO:0000256" key="4">
    <source>
        <dbReference type="ARBA" id="ARBA00022723"/>
    </source>
</evidence>
<dbReference type="PROSITE" id="PS51068">
    <property type="entry name" value="FPG_CAT"/>
    <property type="match status" value="1"/>
</dbReference>